<dbReference type="SUPFAM" id="SSF161098">
    <property type="entry name" value="MetI-like"/>
    <property type="match status" value="1"/>
</dbReference>
<evidence type="ECO:0000256" key="5">
    <source>
        <dbReference type="ARBA" id="ARBA00022989"/>
    </source>
</evidence>
<dbReference type="GO" id="GO:0005886">
    <property type="term" value="C:plasma membrane"/>
    <property type="evidence" value="ECO:0007669"/>
    <property type="project" value="UniProtKB-SubCell"/>
</dbReference>
<sequence length="385" mass="42192">MKTSNSGRPFMARTRCVLIVLLIAIIYSYGWRVTKIDLRELAQDFHLVKPLVKELLHPDLVTLNVETTTVEAPFQLGDLLPLHKKKSPPPDASTAQIILSMPKGAIGDSLTVLGRDLPPEKPGQLYWVNSIEQEFPLGDFLTDANGSFSMEIEVPQTARGEKQIVRAVLTWKTGGWQASTTLKLTAEKMLETLFLALMATTMAVLFAVPLSFLGARNLMTRHWPGTVVYYCVRTGFNLLRSIEPLIMAILFAVWVGIGPFAGMLALGVHSIATLGKLFSEQIESVDKGPLEAMTATGATSIQVAMYGVVPQIIPQFLALTFYRWDINVRMSTIIGFVGGGGIGFLLQQWINLLKYNQAGTALLAIALIVILLDIASAKIRAGILR</sequence>
<keyword evidence="2" id="KW-0813">Transport</keyword>
<reference evidence="9" key="1">
    <citation type="submission" date="2018-06" db="EMBL/GenBank/DDBJ databases">
        <authorList>
            <person name="Zhirakovskaya E."/>
        </authorList>
    </citation>
    <scope>NUCLEOTIDE SEQUENCE</scope>
</reference>
<protein>
    <submittedName>
        <fullName evidence="9">ABC transporter, permease protein (Cluster 12, methionine/phosphonates)</fullName>
    </submittedName>
</protein>
<proteinExistence type="predicted"/>
<name>A0A3B1D707_9ZZZZ</name>
<evidence type="ECO:0000259" key="8">
    <source>
        <dbReference type="PROSITE" id="PS50928"/>
    </source>
</evidence>
<evidence type="ECO:0000256" key="4">
    <source>
        <dbReference type="ARBA" id="ARBA00022692"/>
    </source>
</evidence>
<dbReference type="Pfam" id="PF00528">
    <property type="entry name" value="BPD_transp_1"/>
    <property type="match status" value="1"/>
</dbReference>
<gene>
    <name evidence="9" type="ORF">MNBD_NITROSPINAE05-1447</name>
</gene>
<dbReference type="InterPro" id="IPR005769">
    <property type="entry name" value="PhnE/PtxC"/>
</dbReference>
<dbReference type="PANTHER" id="PTHR30043:SF1">
    <property type="entry name" value="ABC TRANSPORT SYSTEM PERMEASE PROTEIN P69"/>
    <property type="match status" value="1"/>
</dbReference>
<feature type="domain" description="ABC transmembrane type-1" evidence="8">
    <location>
        <begin position="189"/>
        <end position="376"/>
    </location>
</feature>
<dbReference type="InterPro" id="IPR035906">
    <property type="entry name" value="MetI-like_sf"/>
</dbReference>
<dbReference type="CDD" id="cd06261">
    <property type="entry name" value="TM_PBP2"/>
    <property type="match status" value="1"/>
</dbReference>
<evidence type="ECO:0000256" key="2">
    <source>
        <dbReference type="ARBA" id="ARBA00022448"/>
    </source>
</evidence>
<comment type="subcellular location">
    <subcellularLocation>
        <location evidence="1">Cell membrane</location>
        <topology evidence="1">Multi-pass membrane protein</topology>
    </subcellularLocation>
</comment>
<evidence type="ECO:0000256" key="6">
    <source>
        <dbReference type="ARBA" id="ARBA00023136"/>
    </source>
</evidence>
<evidence type="ECO:0000256" key="7">
    <source>
        <dbReference type="SAM" id="Phobius"/>
    </source>
</evidence>
<dbReference type="AlphaFoldDB" id="A0A3B1D707"/>
<dbReference type="InterPro" id="IPR000515">
    <property type="entry name" value="MetI-like"/>
</dbReference>
<keyword evidence="4 7" id="KW-0812">Transmembrane</keyword>
<feature type="transmembrane region" description="Helical" evidence="7">
    <location>
        <begin position="330"/>
        <end position="350"/>
    </location>
</feature>
<evidence type="ECO:0000256" key="3">
    <source>
        <dbReference type="ARBA" id="ARBA00022475"/>
    </source>
</evidence>
<feature type="transmembrane region" description="Helical" evidence="7">
    <location>
        <begin position="245"/>
        <end position="272"/>
    </location>
</feature>
<dbReference type="GO" id="GO:0015416">
    <property type="term" value="F:ABC-type phosphonate transporter activity"/>
    <property type="evidence" value="ECO:0007669"/>
    <property type="project" value="InterPro"/>
</dbReference>
<accession>A0A3B1D707</accession>
<keyword evidence="5 7" id="KW-1133">Transmembrane helix</keyword>
<keyword evidence="3" id="KW-1003">Cell membrane</keyword>
<evidence type="ECO:0000256" key="1">
    <source>
        <dbReference type="ARBA" id="ARBA00004651"/>
    </source>
</evidence>
<dbReference type="NCBIfam" id="TIGR01097">
    <property type="entry name" value="PhnE"/>
    <property type="match status" value="1"/>
</dbReference>
<dbReference type="PROSITE" id="PS50928">
    <property type="entry name" value="ABC_TM1"/>
    <property type="match status" value="1"/>
</dbReference>
<feature type="transmembrane region" description="Helical" evidence="7">
    <location>
        <begin position="356"/>
        <end position="375"/>
    </location>
</feature>
<evidence type="ECO:0000313" key="9">
    <source>
        <dbReference type="EMBL" id="VAX31738.1"/>
    </source>
</evidence>
<dbReference type="Gene3D" id="1.10.3720.10">
    <property type="entry name" value="MetI-like"/>
    <property type="match status" value="1"/>
</dbReference>
<dbReference type="EMBL" id="UOGG01000171">
    <property type="protein sequence ID" value="VAX31738.1"/>
    <property type="molecule type" value="Genomic_DNA"/>
</dbReference>
<organism evidence="9">
    <name type="scientific">hydrothermal vent metagenome</name>
    <dbReference type="NCBI Taxonomy" id="652676"/>
    <lineage>
        <taxon>unclassified sequences</taxon>
        <taxon>metagenomes</taxon>
        <taxon>ecological metagenomes</taxon>
    </lineage>
</organism>
<keyword evidence="6 7" id="KW-0472">Membrane</keyword>
<feature type="transmembrane region" description="Helical" evidence="7">
    <location>
        <begin position="193"/>
        <end position="213"/>
    </location>
</feature>
<dbReference type="PANTHER" id="PTHR30043">
    <property type="entry name" value="PHOSPHONATES TRANSPORT SYSTEM PERMEASE PROTEIN"/>
    <property type="match status" value="1"/>
</dbReference>